<gene>
    <name evidence="9" type="ORF">SAMN02745136_04526</name>
</gene>
<keyword evidence="6 7" id="KW-0472">Membrane</keyword>
<evidence type="ECO:0000313" key="10">
    <source>
        <dbReference type="Proteomes" id="UP000184386"/>
    </source>
</evidence>
<dbReference type="AlphaFoldDB" id="A0A1M6ZAC1"/>
<dbReference type="SUPFAM" id="SSF103473">
    <property type="entry name" value="MFS general substrate transporter"/>
    <property type="match status" value="1"/>
</dbReference>
<evidence type="ECO:0000313" key="9">
    <source>
        <dbReference type="EMBL" id="SHL27412.1"/>
    </source>
</evidence>
<keyword evidence="3" id="KW-1003">Cell membrane</keyword>
<dbReference type="InterPro" id="IPR011701">
    <property type="entry name" value="MFS"/>
</dbReference>
<evidence type="ECO:0000256" key="3">
    <source>
        <dbReference type="ARBA" id="ARBA00022475"/>
    </source>
</evidence>
<feature type="transmembrane region" description="Helical" evidence="7">
    <location>
        <begin position="79"/>
        <end position="96"/>
    </location>
</feature>
<keyword evidence="4 7" id="KW-0812">Transmembrane</keyword>
<evidence type="ECO:0000256" key="2">
    <source>
        <dbReference type="ARBA" id="ARBA00022448"/>
    </source>
</evidence>
<organism evidence="9 10">
    <name type="scientific">Anaerocolumna jejuensis DSM 15929</name>
    <dbReference type="NCBI Taxonomy" id="1121322"/>
    <lineage>
        <taxon>Bacteria</taxon>
        <taxon>Bacillati</taxon>
        <taxon>Bacillota</taxon>
        <taxon>Clostridia</taxon>
        <taxon>Lachnospirales</taxon>
        <taxon>Lachnospiraceae</taxon>
        <taxon>Anaerocolumna</taxon>
    </lineage>
</organism>
<proteinExistence type="predicted"/>
<feature type="transmembrane region" description="Helical" evidence="7">
    <location>
        <begin position="108"/>
        <end position="129"/>
    </location>
</feature>
<dbReference type="InterPro" id="IPR036259">
    <property type="entry name" value="MFS_trans_sf"/>
</dbReference>
<feature type="transmembrane region" description="Helical" evidence="7">
    <location>
        <begin position="215"/>
        <end position="234"/>
    </location>
</feature>
<keyword evidence="2" id="KW-0813">Transport</keyword>
<feature type="domain" description="Major facilitator superfamily (MFS) profile" evidence="8">
    <location>
        <begin position="13"/>
        <end position="391"/>
    </location>
</feature>
<dbReference type="OrthoDB" id="9816041at2"/>
<dbReference type="Gene3D" id="1.20.1250.20">
    <property type="entry name" value="MFS general substrate transporter like domains"/>
    <property type="match status" value="2"/>
</dbReference>
<dbReference type="PANTHER" id="PTHR43124">
    <property type="entry name" value="PURINE EFFLUX PUMP PBUE"/>
    <property type="match status" value="1"/>
</dbReference>
<dbReference type="Pfam" id="PF07690">
    <property type="entry name" value="MFS_1"/>
    <property type="match status" value="1"/>
</dbReference>
<dbReference type="InterPro" id="IPR050189">
    <property type="entry name" value="MFS_Efflux_Transporters"/>
</dbReference>
<feature type="transmembrane region" description="Helical" evidence="7">
    <location>
        <begin position="169"/>
        <end position="189"/>
    </location>
</feature>
<evidence type="ECO:0000256" key="5">
    <source>
        <dbReference type="ARBA" id="ARBA00022989"/>
    </source>
</evidence>
<feature type="transmembrane region" description="Helical" evidence="7">
    <location>
        <begin position="369"/>
        <end position="386"/>
    </location>
</feature>
<reference evidence="9 10" key="1">
    <citation type="submission" date="2016-11" db="EMBL/GenBank/DDBJ databases">
        <authorList>
            <person name="Jaros S."/>
            <person name="Januszkiewicz K."/>
            <person name="Wedrychowicz H."/>
        </authorList>
    </citation>
    <scope>NUCLEOTIDE SEQUENCE [LARGE SCALE GENOMIC DNA]</scope>
    <source>
        <strain evidence="9 10">DSM 15929</strain>
    </source>
</reference>
<dbReference type="EMBL" id="FRAC01000028">
    <property type="protein sequence ID" value="SHL27412.1"/>
    <property type="molecule type" value="Genomic_DNA"/>
</dbReference>
<dbReference type="RefSeq" id="WP_073279304.1">
    <property type="nucleotide sequence ID" value="NZ_FRAC01000028.1"/>
</dbReference>
<accession>A0A1M6ZAC1</accession>
<evidence type="ECO:0000256" key="4">
    <source>
        <dbReference type="ARBA" id="ARBA00022692"/>
    </source>
</evidence>
<dbReference type="Proteomes" id="UP000184386">
    <property type="component" value="Unassembled WGS sequence"/>
</dbReference>
<evidence type="ECO:0000256" key="6">
    <source>
        <dbReference type="ARBA" id="ARBA00023136"/>
    </source>
</evidence>
<dbReference type="STRING" id="1121322.SAMN02745136_04526"/>
<evidence type="ECO:0000256" key="1">
    <source>
        <dbReference type="ARBA" id="ARBA00004651"/>
    </source>
</evidence>
<dbReference type="GO" id="GO:0022857">
    <property type="term" value="F:transmembrane transporter activity"/>
    <property type="evidence" value="ECO:0007669"/>
    <property type="project" value="InterPro"/>
</dbReference>
<keyword evidence="10" id="KW-1185">Reference proteome</keyword>
<feature type="transmembrane region" description="Helical" evidence="7">
    <location>
        <begin position="279"/>
        <end position="300"/>
    </location>
</feature>
<evidence type="ECO:0000256" key="7">
    <source>
        <dbReference type="SAM" id="Phobius"/>
    </source>
</evidence>
<feature type="transmembrane region" description="Helical" evidence="7">
    <location>
        <begin position="141"/>
        <end position="163"/>
    </location>
</feature>
<sequence length="391" mass="41291">MNSTCDAKASGKLVLILGLAGFVSAADNWFVSPSLSAIAASFGISAAMTGSILTAYMIPYGFMQPVYGFFGDQHDKIKLLRLIIIGLAIGTGGSALSNSLPILCALRVITGFFAAGIIALSLSVIGDTVPPGKQQIYVGRFMGIVFTGQGLSSGLGGILTHYVSWRGAFFFFTAFAIAAASLLWALPLCPVKSNGQNRNFFYQCKLAVLSPKGKLIFPLAFVAGLLLLGIYGYLGSFLNEHIHLNYIQSGIVVMFYGFACLIGGSKIGKLASRFGKKQVIIAGECWAIISTILLSCSFQIKSWPLALAATVCLGFGYISIQSTLATMALNVTEECRGLPSGLIGFGLFCGGGIGSMIGSWLLLAGTYQTIWTTFGIALLLLIIITAKMPLK</sequence>
<dbReference type="PROSITE" id="PS50850">
    <property type="entry name" value="MFS"/>
    <property type="match status" value="1"/>
</dbReference>
<evidence type="ECO:0000259" key="8">
    <source>
        <dbReference type="PROSITE" id="PS50850"/>
    </source>
</evidence>
<dbReference type="GO" id="GO:0005886">
    <property type="term" value="C:plasma membrane"/>
    <property type="evidence" value="ECO:0007669"/>
    <property type="project" value="UniProtKB-SubCell"/>
</dbReference>
<feature type="transmembrane region" description="Helical" evidence="7">
    <location>
        <begin position="246"/>
        <end position="267"/>
    </location>
</feature>
<feature type="transmembrane region" description="Helical" evidence="7">
    <location>
        <begin position="306"/>
        <end position="329"/>
    </location>
</feature>
<dbReference type="PANTHER" id="PTHR43124:SF3">
    <property type="entry name" value="CHLORAMPHENICOL EFFLUX PUMP RV0191"/>
    <property type="match status" value="1"/>
</dbReference>
<feature type="transmembrane region" description="Helical" evidence="7">
    <location>
        <begin position="35"/>
        <end position="58"/>
    </location>
</feature>
<comment type="subcellular location">
    <subcellularLocation>
        <location evidence="1">Cell membrane</location>
        <topology evidence="1">Multi-pass membrane protein</topology>
    </subcellularLocation>
</comment>
<dbReference type="InterPro" id="IPR020846">
    <property type="entry name" value="MFS_dom"/>
</dbReference>
<keyword evidence="5 7" id="KW-1133">Transmembrane helix</keyword>
<name>A0A1M6ZAC1_9FIRM</name>
<feature type="transmembrane region" description="Helical" evidence="7">
    <location>
        <begin position="341"/>
        <end position="363"/>
    </location>
</feature>
<protein>
    <submittedName>
        <fullName evidence="9">Predicted arabinose efflux permease, MFS family</fullName>
    </submittedName>
</protein>